<protein>
    <submittedName>
        <fullName evidence="2">Uncharacterized protein</fullName>
    </submittedName>
</protein>
<name>A0A1Q8Y980_9BURK</name>
<feature type="compositionally biased region" description="Basic and acidic residues" evidence="1">
    <location>
        <begin position="190"/>
        <end position="201"/>
    </location>
</feature>
<dbReference type="RefSeq" id="WP_139313536.1">
    <property type="nucleotide sequence ID" value="NZ_MSYM01000020.1"/>
</dbReference>
<keyword evidence="3" id="KW-1185">Reference proteome</keyword>
<sequence>MKTDSKRGRPFKSKSWDLLLRHTFRTSYLEDAGLHALLFISGDHFTEIIQKALREFVIKNELPTSDPTFQSDLYLAAATLTNTNREKPDAKDVLQRMNRIDVLARINELINSPSAHATVAVQPTQPLHVHLTQLPSPATMLTPLQSAPNVEPIKTKPRLPLPKIDLGPEIDEEPMVDSDSSSTPVAQKPSLKDKWLQQHNY</sequence>
<gene>
    <name evidence="2" type="ORF">BLL52_4323</name>
</gene>
<organism evidence="2 3">
    <name type="scientific">Rhodoferax antarcticus ANT.BR</name>
    <dbReference type="NCBI Taxonomy" id="1111071"/>
    <lineage>
        <taxon>Bacteria</taxon>
        <taxon>Pseudomonadati</taxon>
        <taxon>Pseudomonadota</taxon>
        <taxon>Betaproteobacteria</taxon>
        <taxon>Burkholderiales</taxon>
        <taxon>Comamonadaceae</taxon>
        <taxon>Rhodoferax</taxon>
    </lineage>
</organism>
<evidence type="ECO:0000256" key="1">
    <source>
        <dbReference type="SAM" id="MobiDB-lite"/>
    </source>
</evidence>
<feature type="region of interest" description="Disordered" evidence="1">
    <location>
        <begin position="149"/>
        <end position="201"/>
    </location>
</feature>
<comment type="caution">
    <text evidence="2">The sequence shown here is derived from an EMBL/GenBank/DDBJ whole genome shotgun (WGS) entry which is preliminary data.</text>
</comment>
<accession>A0A1Q8Y980</accession>
<reference evidence="2 3" key="1">
    <citation type="submission" date="2017-01" db="EMBL/GenBank/DDBJ databases">
        <title>Genome sequence of Rhodoferax antarcticus ANT.BR, a psychrophilic purple nonsulfur bacterium from an Antarctic microbial mat.</title>
        <authorList>
            <person name="Baker J."/>
            <person name="Riester C."/>
            <person name="Skinner B."/>
            <person name="Newell A."/>
            <person name="Swingley W."/>
            <person name="Madigan M."/>
            <person name="Jung D."/>
            <person name="Asao M."/>
            <person name="Chen M."/>
            <person name="Loughlin P."/>
            <person name="Pan H."/>
            <person name="Lin S."/>
            <person name="Li N."/>
            <person name="Shaw J."/>
            <person name="Prado M."/>
            <person name="Sherman C."/>
            <person name="Li X."/>
            <person name="Tang J."/>
            <person name="Blankenship R."/>
            <person name="Zhao T."/>
            <person name="Touchman J."/>
            <person name="Sattley M."/>
        </authorList>
    </citation>
    <scope>NUCLEOTIDE SEQUENCE [LARGE SCALE GENOMIC DNA]</scope>
    <source>
        <strain evidence="2 3">ANT.BR</strain>
    </source>
</reference>
<proteinExistence type="predicted"/>
<dbReference type="AlphaFoldDB" id="A0A1Q8Y980"/>
<dbReference type="Proteomes" id="UP000185911">
    <property type="component" value="Unassembled WGS sequence"/>
</dbReference>
<evidence type="ECO:0000313" key="3">
    <source>
        <dbReference type="Proteomes" id="UP000185911"/>
    </source>
</evidence>
<evidence type="ECO:0000313" key="2">
    <source>
        <dbReference type="EMBL" id="OLP04612.1"/>
    </source>
</evidence>
<dbReference type="EMBL" id="MSYM01000020">
    <property type="protein sequence ID" value="OLP04612.1"/>
    <property type="molecule type" value="Genomic_DNA"/>
</dbReference>